<evidence type="ECO:0000313" key="2">
    <source>
        <dbReference type="Proteomes" id="UP000092932"/>
    </source>
</evidence>
<organism evidence="1 2">
    <name type="scientific">Tsuneonella dongtanensis</name>
    <dbReference type="NCBI Taxonomy" id="692370"/>
    <lineage>
        <taxon>Bacteria</taxon>
        <taxon>Pseudomonadati</taxon>
        <taxon>Pseudomonadota</taxon>
        <taxon>Alphaproteobacteria</taxon>
        <taxon>Sphingomonadales</taxon>
        <taxon>Erythrobacteraceae</taxon>
        <taxon>Tsuneonella</taxon>
    </lineage>
</organism>
<evidence type="ECO:0000313" key="1">
    <source>
        <dbReference type="EMBL" id="ANY20410.1"/>
    </source>
</evidence>
<dbReference type="Proteomes" id="UP000092932">
    <property type="component" value="Chromosome"/>
</dbReference>
<proteinExistence type="predicted"/>
<name>A0A1B2AE31_9SPHN</name>
<dbReference type="KEGG" id="ado:A6F68_01900"/>
<protein>
    <submittedName>
        <fullName evidence="1">Uncharacterized protein</fullName>
    </submittedName>
</protein>
<accession>A0A1B2AE31</accession>
<dbReference type="STRING" id="692370.A6F68_01900"/>
<dbReference type="EMBL" id="CP016591">
    <property type="protein sequence ID" value="ANY20410.1"/>
    <property type="molecule type" value="Genomic_DNA"/>
</dbReference>
<keyword evidence="2" id="KW-1185">Reference proteome</keyword>
<reference evidence="1 2" key="1">
    <citation type="submission" date="2016-07" db="EMBL/GenBank/DDBJ databases">
        <title>Complete genome sequence of Altererythrobacter dongtanensis KCTC 22672, a type strain with esterase isolated from tidal flat.</title>
        <authorList>
            <person name="Cheng H."/>
            <person name="Wu Y.-H."/>
            <person name="Zhou P."/>
            <person name="Huo Y.-Y."/>
            <person name="Wang C.-S."/>
            <person name="Xu X.-W."/>
        </authorList>
    </citation>
    <scope>NUCLEOTIDE SEQUENCE [LARGE SCALE GENOMIC DNA]</scope>
    <source>
        <strain evidence="1 2">KCTC 22672</strain>
    </source>
</reference>
<gene>
    <name evidence="1" type="ORF">A6F68_01900</name>
</gene>
<sequence length="36" mass="3846">MAVGLVVVLLAYAWVDGGEEPLRPIAEPVEVPEVAR</sequence>
<dbReference type="AlphaFoldDB" id="A0A1B2AE31"/>